<dbReference type="PROSITE" id="PS01275">
    <property type="entry name" value="EFP"/>
    <property type="match status" value="1"/>
</dbReference>
<dbReference type="EMBL" id="UINC01002743">
    <property type="protein sequence ID" value="SUZ99847.1"/>
    <property type="molecule type" value="Genomic_DNA"/>
</dbReference>
<evidence type="ECO:0008006" key="10">
    <source>
        <dbReference type="Google" id="ProtNLM"/>
    </source>
</evidence>
<keyword evidence="5" id="KW-0251">Elongation factor</keyword>
<evidence type="ECO:0000256" key="4">
    <source>
        <dbReference type="ARBA" id="ARBA00022490"/>
    </source>
</evidence>
<evidence type="ECO:0000256" key="6">
    <source>
        <dbReference type="ARBA" id="ARBA00022917"/>
    </source>
</evidence>
<dbReference type="GO" id="GO:0003746">
    <property type="term" value="F:translation elongation factor activity"/>
    <property type="evidence" value="ECO:0007669"/>
    <property type="project" value="UniProtKB-KW"/>
</dbReference>
<protein>
    <recommendedName>
        <fullName evidence="10">Translation elongation factor P/YeiP central domain-containing protein</fullName>
    </recommendedName>
</protein>
<reference evidence="9" key="1">
    <citation type="submission" date="2018-05" db="EMBL/GenBank/DDBJ databases">
        <authorList>
            <person name="Lanie J.A."/>
            <person name="Ng W.-L."/>
            <person name="Kazmierczak K.M."/>
            <person name="Andrzejewski T.M."/>
            <person name="Davidsen T.M."/>
            <person name="Wayne K.J."/>
            <person name="Tettelin H."/>
            <person name="Glass J.I."/>
            <person name="Rusch D."/>
            <person name="Podicherti R."/>
            <person name="Tsui H.-C.T."/>
            <person name="Winkler M.E."/>
        </authorList>
    </citation>
    <scope>NUCLEOTIDE SEQUENCE</scope>
</reference>
<gene>
    <name evidence="9" type="ORF">METZ01_LOCUS52701</name>
</gene>
<dbReference type="PANTHER" id="PTHR30053">
    <property type="entry name" value="ELONGATION FACTOR P"/>
    <property type="match status" value="1"/>
</dbReference>
<dbReference type="CDD" id="cd04470">
    <property type="entry name" value="S1_EF-P_repeat_1"/>
    <property type="match status" value="1"/>
</dbReference>
<dbReference type="InterPro" id="IPR013185">
    <property type="entry name" value="Transl_elong_KOW-like"/>
</dbReference>
<dbReference type="InterPro" id="IPR013852">
    <property type="entry name" value="Transl_elong_P/YeiP_CS"/>
</dbReference>
<dbReference type="NCBIfam" id="NF001810">
    <property type="entry name" value="PRK00529.1"/>
    <property type="match status" value="1"/>
</dbReference>
<dbReference type="NCBIfam" id="TIGR00038">
    <property type="entry name" value="efp"/>
    <property type="match status" value="1"/>
</dbReference>
<evidence type="ECO:0000256" key="1">
    <source>
        <dbReference type="ARBA" id="ARBA00004496"/>
    </source>
</evidence>
<dbReference type="FunFam" id="2.30.30.30:FF:000003">
    <property type="entry name" value="Elongation factor P"/>
    <property type="match status" value="1"/>
</dbReference>
<sequence length="187" mass="20676">MVSYSTSDFKPGLKILIDGEPCEIIEDEFVKPGKGQAFSKVKFRNLVTGRSGEKTCKVGESIESADINEREMQYLYSEGSNWCFMDQETYDQVLIPEDLIGDKKGWLTEEDVCKVLLWNDSPISIVPPNFVDLRISQTDPGVKGDTVSGGSKPATLITGAVIKVPLFVSEGDVITIDTRNGEYQGRK</sequence>
<organism evidence="9">
    <name type="scientific">marine metagenome</name>
    <dbReference type="NCBI Taxonomy" id="408172"/>
    <lineage>
        <taxon>unclassified sequences</taxon>
        <taxon>metagenomes</taxon>
        <taxon>ecological metagenomes</taxon>
    </lineage>
</organism>
<dbReference type="GO" id="GO:0043043">
    <property type="term" value="P:peptide biosynthetic process"/>
    <property type="evidence" value="ECO:0007669"/>
    <property type="project" value="InterPro"/>
</dbReference>
<dbReference type="GO" id="GO:0005829">
    <property type="term" value="C:cytosol"/>
    <property type="evidence" value="ECO:0007669"/>
    <property type="project" value="UniProtKB-ARBA"/>
</dbReference>
<dbReference type="Gene3D" id="2.40.50.140">
    <property type="entry name" value="Nucleic acid-binding proteins"/>
    <property type="match status" value="2"/>
</dbReference>
<dbReference type="InterPro" id="IPR020599">
    <property type="entry name" value="Transl_elong_fac_P/YeiP"/>
</dbReference>
<dbReference type="InterPro" id="IPR001059">
    <property type="entry name" value="Transl_elong_P/YeiP_cen"/>
</dbReference>
<dbReference type="Pfam" id="PF01132">
    <property type="entry name" value="EFP"/>
    <property type="match status" value="1"/>
</dbReference>
<dbReference type="SMART" id="SM00841">
    <property type="entry name" value="Elong-fact-P_C"/>
    <property type="match status" value="1"/>
</dbReference>
<dbReference type="FunFam" id="2.40.50.140:FF:000009">
    <property type="entry name" value="Elongation factor P"/>
    <property type="match status" value="1"/>
</dbReference>
<evidence type="ECO:0000259" key="7">
    <source>
        <dbReference type="SMART" id="SM00841"/>
    </source>
</evidence>
<dbReference type="InterPro" id="IPR014722">
    <property type="entry name" value="Rib_uL2_dom2"/>
</dbReference>
<keyword evidence="4" id="KW-0963">Cytoplasm</keyword>
<dbReference type="CDD" id="cd05794">
    <property type="entry name" value="S1_EF-P_repeat_2"/>
    <property type="match status" value="1"/>
</dbReference>
<evidence type="ECO:0000256" key="5">
    <source>
        <dbReference type="ARBA" id="ARBA00022768"/>
    </source>
</evidence>
<feature type="domain" description="Translation elongation factor P/YeiP central" evidence="8">
    <location>
        <begin position="69"/>
        <end position="123"/>
    </location>
</feature>
<proteinExistence type="inferred from homology"/>
<comment type="pathway">
    <text evidence="2">Protein biosynthesis; polypeptide chain elongation.</text>
</comment>
<dbReference type="HAMAP" id="MF_00141">
    <property type="entry name" value="EF_P"/>
    <property type="match status" value="1"/>
</dbReference>
<evidence type="ECO:0000313" key="9">
    <source>
        <dbReference type="EMBL" id="SUZ99847.1"/>
    </source>
</evidence>
<evidence type="ECO:0000256" key="3">
    <source>
        <dbReference type="ARBA" id="ARBA00009479"/>
    </source>
</evidence>
<dbReference type="PIRSF" id="PIRSF005901">
    <property type="entry name" value="EF-P"/>
    <property type="match status" value="1"/>
</dbReference>
<dbReference type="Pfam" id="PF09285">
    <property type="entry name" value="Elong-fact-P_C"/>
    <property type="match status" value="1"/>
</dbReference>
<dbReference type="InterPro" id="IPR011768">
    <property type="entry name" value="Transl_elongation_fac_P"/>
</dbReference>
<evidence type="ECO:0000256" key="2">
    <source>
        <dbReference type="ARBA" id="ARBA00004815"/>
    </source>
</evidence>
<dbReference type="SUPFAM" id="SSF50104">
    <property type="entry name" value="Translation proteins SH3-like domain"/>
    <property type="match status" value="1"/>
</dbReference>
<dbReference type="InterPro" id="IPR008991">
    <property type="entry name" value="Translation_prot_SH3-like_sf"/>
</dbReference>
<dbReference type="SUPFAM" id="SSF50249">
    <property type="entry name" value="Nucleic acid-binding proteins"/>
    <property type="match status" value="2"/>
</dbReference>
<dbReference type="InterPro" id="IPR012340">
    <property type="entry name" value="NA-bd_OB-fold"/>
</dbReference>
<comment type="subcellular location">
    <subcellularLocation>
        <location evidence="1">Cytoplasm</location>
    </subcellularLocation>
</comment>
<dbReference type="InterPro" id="IPR015365">
    <property type="entry name" value="Elong-fact-P_C"/>
</dbReference>
<dbReference type="Gene3D" id="2.30.30.30">
    <property type="match status" value="1"/>
</dbReference>
<feature type="domain" description="Elongation factor P C-terminal" evidence="7">
    <location>
        <begin position="131"/>
        <end position="186"/>
    </location>
</feature>
<evidence type="ECO:0000259" key="8">
    <source>
        <dbReference type="SMART" id="SM01185"/>
    </source>
</evidence>
<dbReference type="Pfam" id="PF08207">
    <property type="entry name" value="EFP_N"/>
    <property type="match status" value="1"/>
</dbReference>
<dbReference type="PANTHER" id="PTHR30053:SF12">
    <property type="entry name" value="ELONGATION FACTOR P (EF-P) FAMILY PROTEIN"/>
    <property type="match status" value="1"/>
</dbReference>
<accession>A0A381SC79</accession>
<dbReference type="UniPathway" id="UPA00345"/>
<dbReference type="FunFam" id="2.40.50.140:FF:000004">
    <property type="entry name" value="Elongation factor P"/>
    <property type="match status" value="1"/>
</dbReference>
<dbReference type="SMART" id="SM01185">
    <property type="entry name" value="EFP"/>
    <property type="match status" value="1"/>
</dbReference>
<name>A0A381SC79_9ZZZZ</name>
<comment type="similarity">
    <text evidence="3">Belongs to the elongation factor P family.</text>
</comment>
<keyword evidence="6" id="KW-0648">Protein biosynthesis</keyword>
<dbReference type="AlphaFoldDB" id="A0A381SC79"/>